<gene>
    <name evidence="1" type="ORF">g.11503</name>
</gene>
<proteinExistence type="predicted"/>
<dbReference type="AlphaFoldDB" id="A0A1B6GB65"/>
<dbReference type="EMBL" id="GECZ01010082">
    <property type="protein sequence ID" value="JAS59687.1"/>
    <property type="molecule type" value="Transcribed_RNA"/>
</dbReference>
<evidence type="ECO:0000313" key="1">
    <source>
        <dbReference type="EMBL" id="JAS59687.1"/>
    </source>
</evidence>
<organism evidence="1">
    <name type="scientific">Cuerna arida</name>
    <dbReference type="NCBI Taxonomy" id="1464854"/>
    <lineage>
        <taxon>Eukaryota</taxon>
        <taxon>Metazoa</taxon>
        <taxon>Ecdysozoa</taxon>
        <taxon>Arthropoda</taxon>
        <taxon>Hexapoda</taxon>
        <taxon>Insecta</taxon>
        <taxon>Pterygota</taxon>
        <taxon>Neoptera</taxon>
        <taxon>Paraneoptera</taxon>
        <taxon>Hemiptera</taxon>
        <taxon>Auchenorrhyncha</taxon>
        <taxon>Membracoidea</taxon>
        <taxon>Cicadellidae</taxon>
        <taxon>Cicadellinae</taxon>
        <taxon>Proconiini</taxon>
        <taxon>Cuerna</taxon>
    </lineage>
</organism>
<name>A0A1B6GB65_9HEMI</name>
<reference evidence="1" key="1">
    <citation type="submission" date="2015-11" db="EMBL/GenBank/DDBJ databases">
        <title>De novo transcriptome assembly of four potential Pierce s Disease insect vectors from Arizona vineyards.</title>
        <authorList>
            <person name="Tassone E.E."/>
        </authorList>
    </citation>
    <scope>NUCLEOTIDE SEQUENCE</scope>
</reference>
<sequence>MFQAVKTFCFYQNFLTYYKYKGPQEPLLIQSSIQTVLNQYVLDSVLYIKTHLQEYNTREELHGHSLRSRRELNQECCNLKVTQDIFPSQDIKLYNSLLESVRSLDGGGFKSQMLDLLHTSPCYTSGVLCLG</sequence>
<feature type="non-terminal residue" evidence="1">
    <location>
        <position position="131"/>
    </location>
</feature>
<protein>
    <submittedName>
        <fullName evidence="1">Uncharacterized protein</fullName>
    </submittedName>
</protein>
<accession>A0A1B6GB65</accession>